<proteinExistence type="predicted"/>
<name>A0A0R3M237_9BRAD</name>
<organism evidence="1 2">
    <name type="scientific">Bradyrhizobium valentinum</name>
    <dbReference type="NCBI Taxonomy" id="1518501"/>
    <lineage>
        <taxon>Bacteria</taxon>
        <taxon>Pseudomonadati</taxon>
        <taxon>Pseudomonadota</taxon>
        <taxon>Alphaproteobacteria</taxon>
        <taxon>Hyphomicrobiales</taxon>
        <taxon>Nitrobacteraceae</taxon>
        <taxon>Bradyrhizobium</taxon>
    </lineage>
</organism>
<gene>
    <name evidence="1" type="ORF">CP49_03850</name>
</gene>
<sequence length="197" mass="22209">MAVFVSKLPPKPDFDMLAAAAPASADRRTFVLALMGNLICSWSNNESLFIYVLMILLRTDEASAAVVFATLNTTRARLDLIQRLAKIRVTDKALSKNLTALIERFSESTKVRNELNHCMFIFDSAGAITHTQSMRLMETRASLRFGEIKALDESRLQEMVRTTHEMTKINREIWDLLPRLEAHVYGVKPQGVPRDAA</sequence>
<protein>
    <submittedName>
        <fullName evidence="1">Uncharacterized protein</fullName>
    </submittedName>
</protein>
<evidence type="ECO:0000313" key="2">
    <source>
        <dbReference type="Proteomes" id="UP000051913"/>
    </source>
</evidence>
<comment type="caution">
    <text evidence="1">The sequence shown here is derived from an EMBL/GenBank/DDBJ whole genome shotgun (WGS) entry which is preliminary data.</text>
</comment>
<dbReference type="EMBL" id="LLXX01000143">
    <property type="protein sequence ID" value="KRR03208.1"/>
    <property type="molecule type" value="Genomic_DNA"/>
</dbReference>
<accession>A0A0R3M237</accession>
<dbReference type="Proteomes" id="UP000051913">
    <property type="component" value="Unassembled WGS sequence"/>
</dbReference>
<evidence type="ECO:0000313" key="1">
    <source>
        <dbReference type="EMBL" id="KRR03208.1"/>
    </source>
</evidence>
<dbReference type="AlphaFoldDB" id="A0A0R3M237"/>
<reference evidence="1 2" key="1">
    <citation type="submission" date="2014-03" db="EMBL/GenBank/DDBJ databases">
        <title>Bradyrhizobium valentinum sp. nov., isolated from effective nodules of Lupinus mariae-josephae, a lupine endemic of basic-lime soils in Eastern Spain.</title>
        <authorList>
            <person name="Duran D."/>
            <person name="Rey L."/>
            <person name="Navarro A."/>
            <person name="Busquets A."/>
            <person name="Imperial J."/>
            <person name="Ruiz-Argueso T."/>
        </authorList>
    </citation>
    <scope>NUCLEOTIDE SEQUENCE [LARGE SCALE GENOMIC DNA]</scope>
    <source>
        <strain evidence="1 2">LmjM3</strain>
    </source>
</reference>
<keyword evidence="2" id="KW-1185">Reference proteome</keyword>
<dbReference type="STRING" id="1518501.CQ10_09430"/>